<dbReference type="PATRIC" id="fig|1423730.4.peg.945"/>
<accession>A0A0R2FA29</accession>
<dbReference type="STRING" id="1423730.FC75_GL000895"/>
<dbReference type="Pfam" id="PF00392">
    <property type="entry name" value="GntR"/>
    <property type="match status" value="1"/>
</dbReference>
<dbReference type="InterPro" id="IPR028978">
    <property type="entry name" value="Chorismate_lyase_/UTRA_dom_sf"/>
</dbReference>
<proteinExistence type="predicted"/>
<dbReference type="OrthoDB" id="457376at2"/>
<dbReference type="CDD" id="cd07377">
    <property type="entry name" value="WHTH_GntR"/>
    <property type="match status" value="1"/>
</dbReference>
<sequence>MQPKYQLIKQEIVKAIENGTFKPGMRIYSEGELRVKYGVSNTTAVRALNELVSEGYLVRRQGDGTFVRRNLNHQKAWFSEFSPFKLDASGQRERIVEHTVTTVNQNITNADISTLLGDPTESQQLICVHQVAYANDVAWKFQDRYLLGTYLDRSAIERLTAGSSLSREMRLDRNLADYPTQTHVNVESLDQLPMLQEEIATLGQTANYADAPAVFHLTKTFYGPAHQVLVYLVSNNHPAYYHIEILTD</sequence>
<gene>
    <name evidence="5" type="ORF">FC75_GL000895</name>
</gene>
<dbReference type="InterPro" id="IPR036388">
    <property type="entry name" value="WH-like_DNA-bd_sf"/>
</dbReference>
<evidence type="ECO:0000313" key="6">
    <source>
        <dbReference type="Proteomes" id="UP000050865"/>
    </source>
</evidence>
<keyword evidence="1" id="KW-0805">Transcription regulation</keyword>
<evidence type="ECO:0000259" key="4">
    <source>
        <dbReference type="PROSITE" id="PS50949"/>
    </source>
</evidence>
<dbReference type="SMART" id="SM00345">
    <property type="entry name" value="HTH_GNTR"/>
    <property type="match status" value="1"/>
</dbReference>
<keyword evidence="2" id="KW-0238">DNA-binding</keyword>
<dbReference type="SUPFAM" id="SSF64288">
    <property type="entry name" value="Chorismate lyase-like"/>
    <property type="match status" value="1"/>
</dbReference>
<dbReference type="InterPro" id="IPR000524">
    <property type="entry name" value="Tscrpt_reg_HTH_GntR"/>
</dbReference>
<dbReference type="PANTHER" id="PTHR44846">
    <property type="entry name" value="MANNOSYL-D-GLYCERATE TRANSPORT/METABOLISM SYSTEM REPRESSOR MNGR-RELATED"/>
    <property type="match status" value="1"/>
</dbReference>
<feature type="domain" description="HTH gntR-type" evidence="4">
    <location>
        <begin position="2"/>
        <end position="70"/>
    </location>
</feature>
<dbReference type="Proteomes" id="UP000050865">
    <property type="component" value="Unassembled WGS sequence"/>
</dbReference>
<dbReference type="RefSeq" id="WP_054663787.1">
    <property type="nucleotide sequence ID" value="NZ_AYZJ01000017.1"/>
</dbReference>
<dbReference type="PANTHER" id="PTHR44846:SF1">
    <property type="entry name" value="MANNOSYL-D-GLYCERATE TRANSPORT_METABOLISM SYSTEM REPRESSOR MNGR-RELATED"/>
    <property type="match status" value="1"/>
</dbReference>
<evidence type="ECO:0000256" key="3">
    <source>
        <dbReference type="ARBA" id="ARBA00023163"/>
    </source>
</evidence>
<dbReference type="Gene3D" id="3.40.1410.10">
    <property type="entry name" value="Chorismate lyase-like"/>
    <property type="match status" value="1"/>
</dbReference>
<reference evidence="5 6" key="1">
    <citation type="journal article" date="2015" name="Genome Announc.">
        <title>Expanding the biotechnology potential of lactobacilli through comparative genomics of 213 strains and associated genera.</title>
        <authorList>
            <person name="Sun Z."/>
            <person name="Harris H.M."/>
            <person name="McCann A."/>
            <person name="Guo C."/>
            <person name="Argimon S."/>
            <person name="Zhang W."/>
            <person name="Yang X."/>
            <person name="Jeffery I.B."/>
            <person name="Cooney J.C."/>
            <person name="Kagawa T.F."/>
            <person name="Liu W."/>
            <person name="Song Y."/>
            <person name="Salvetti E."/>
            <person name="Wrobel A."/>
            <person name="Rasinkangas P."/>
            <person name="Parkhill J."/>
            <person name="Rea M.C."/>
            <person name="O'Sullivan O."/>
            <person name="Ritari J."/>
            <person name="Douillard F.P."/>
            <person name="Paul Ross R."/>
            <person name="Yang R."/>
            <person name="Briner A.E."/>
            <person name="Felis G.E."/>
            <person name="de Vos W.M."/>
            <person name="Barrangou R."/>
            <person name="Klaenhammer T.R."/>
            <person name="Caufield P.W."/>
            <person name="Cui Y."/>
            <person name="Zhang H."/>
            <person name="O'Toole P.W."/>
        </authorList>
    </citation>
    <scope>NUCLEOTIDE SEQUENCE [LARGE SCALE GENOMIC DNA]</scope>
    <source>
        <strain evidence="5 6">DSM 22697</strain>
    </source>
</reference>
<dbReference type="GO" id="GO:0003677">
    <property type="term" value="F:DNA binding"/>
    <property type="evidence" value="ECO:0007669"/>
    <property type="project" value="UniProtKB-KW"/>
</dbReference>
<evidence type="ECO:0000313" key="5">
    <source>
        <dbReference type="EMBL" id="KRN25215.1"/>
    </source>
</evidence>
<dbReference type="AlphaFoldDB" id="A0A0R2FA29"/>
<dbReference type="EMBL" id="AYZJ01000017">
    <property type="protein sequence ID" value="KRN25215.1"/>
    <property type="molecule type" value="Genomic_DNA"/>
</dbReference>
<evidence type="ECO:0000256" key="1">
    <source>
        <dbReference type="ARBA" id="ARBA00023015"/>
    </source>
</evidence>
<dbReference type="GO" id="GO:0045892">
    <property type="term" value="P:negative regulation of DNA-templated transcription"/>
    <property type="evidence" value="ECO:0007669"/>
    <property type="project" value="TreeGrafter"/>
</dbReference>
<dbReference type="InterPro" id="IPR036390">
    <property type="entry name" value="WH_DNA-bd_sf"/>
</dbReference>
<dbReference type="Gene3D" id="1.10.10.10">
    <property type="entry name" value="Winged helix-like DNA-binding domain superfamily/Winged helix DNA-binding domain"/>
    <property type="match status" value="1"/>
</dbReference>
<organism evidence="5 6">
    <name type="scientific">Lacticaseibacillus camelliae DSM 22697 = JCM 13995</name>
    <dbReference type="NCBI Taxonomy" id="1423730"/>
    <lineage>
        <taxon>Bacteria</taxon>
        <taxon>Bacillati</taxon>
        <taxon>Bacillota</taxon>
        <taxon>Bacilli</taxon>
        <taxon>Lactobacillales</taxon>
        <taxon>Lactobacillaceae</taxon>
        <taxon>Lacticaseibacillus</taxon>
    </lineage>
</organism>
<dbReference type="SUPFAM" id="SSF46785">
    <property type="entry name" value="Winged helix' DNA-binding domain"/>
    <property type="match status" value="1"/>
</dbReference>
<comment type="caution">
    <text evidence="5">The sequence shown here is derived from an EMBL/GenBank/DDBJ whole genome shotgun (WGS) entry which is preliminary data.</text>
</comment>
<name>A0A0R2FA29_9LACO</name>
<dbReference type="PROSITE" id="PS50949">
    <property type="entry name" value="HTH_GNTR"/>
    <property type="match status" value="1"/>
</dbReference>
<dbReference type="GO" id="GO:0003700">
    <property type="term" value="F:DNA-binding transcription factor activity"/>
    <property type="evidence" value="ECO:0007669"/>
    <property type="project" value="InterPro"/>
</dbReference>
<protein>
    <recommendedName>
        <fullName evidence="4">HTH gntR-type domain-containing protein</fullName>
    </recommendedName>
</protein>
<dbReference type="InterPro" id="IPR050679">
    <property type="entry name" value="Bact_HTH_transcr_reg"/>
</dbReference>
<evidence type="ECO:0000256" key="2">
    <source>
        <dbReference type="ARBA" id="ARBA00023125"/>
    </source>
</evidence>
<keyword evidence="6" id="KW-1185">Reference proteome</keyword>
<keyword evidence="3" id="KW-0804">Transcription</keyword>